<evidence type="ECO:0000313" key="2">
    <source>
        <dbReference type="Proteomes" id="UP000231259"/>
    </source>
</evidence>
<sequence>MQNSPGKLTMPIEDCIDFVCPRFFATFDKTAAMRQGGKAFRLIVEGMSFLFSPADDAKRTGVILLQKGRPGSSFCGSYACLILQIALWNAREVVDTTDQQKCFWVWHRGRPMSQGACAARSEAKCAPAECPLAVMRSGLAPNVGASAVILPEAVRT</sequence>
<proteinExistence type="predicted"/>
<dbReference type="AlphaFoldDB" id="A0A2G8RJL1"/>
<accession>A0A2G8RJL1</accession>
<gene>
    <name evidence="1" type="ORF">P775_02775</name>
</gene>
<dbReference type="EMBL" id="AWWI01000025">
    <property type="protein sequence ID" value="PIL21755.1"/>
    <property type="molecule type" value="Genomic_DNA"/>
</dbReference>
<comment type="caution">
    <text evidence="1">The sequence shown here is derived from an EMBL/GenBank/DDBJ whole genome shotgun (WGS) entry which is preliminary data.</text>
</comment>
<reference evidence="1 2" key="1">
    <citation type="submission" date="2013-09" db="EMBL/GenBank/DDBJ databases">
        <title>Genome sequencing of Phaeobacter antarcticus sp. nov. SM1211.</title>
        <authorList>
            <person name="Zhang X.-Y."/>
            <person name="Liu C."/>
            <person name="Chen X.-L."/>
            <person name="Xie B.-B."/>
            <person name="Qin Q.-L."/>
            <person name="Rong J.-C."/>
            <person name="Zhang Y.-Z."/>
        </authorList>
    </citation>
    <scope>NUCLEOTIDE SEQUENCE [LARGE SCALE GENOMIC DNA]</scope>
    <source>
        <strain evidence="1 2">SM1211</strain>
    </source>
</reference>
<protein>
    <submittedName>
        <fullName evidence="1">Uncharacterized protein</fullName>
    </submittedName>
</protein>
<dbReference type="Proteomes" id="UP000231259">
    <property type="component" value="Unassembled WGS sequence"/>
</dbReference>
<keyword evidence="2" id="KW-1185">Reference proteome</keyword>
<evidence type="ECO:0000313" key="1">
    <source>
        <dbReference type="EMBL" id="PIL21755.1"/>
    </source>
</evidence>
<name>A0A2G8RJL1_9RHOB</name>
<organism evidence="1 2">
    <name type="scientific">Puniceibacterium antarcticum</name>
    <dbReference type="NCBI Taxonomy" id="1206336"/>
    <lineage>
        <taxon>Bacteria</taxon>
        <taxon>Pseudomonadati</taxon>
        <taxon>Pseudomonadota</taxon>
        <taxon>Alphaproteobacteria</taxon>
        <taxon>Rhodobacterales</taxon>
        <taxon>Paracoccaceae</taxon>
        <taxon>Puniceibacterium</taxon>
    </lineage>
</organism>